<sequence length="163" mass="18887">MAANFAPDAEVNMFMNRVFILPTFRPCREHGDHHELTIVVPAGNGQSIVYRIAENRRRYYLSRRLLDLRTEILPSRPSPTDGSRRPMWLGEIADDPVIRETLAKRLEAALRELVKANADAACSREWALKFIEWAREHHNELHWCVGRLQQLKITLLLQSFSAE</sequence>
<comment type="caution">
    <text evidence="2">The sequence shown here is derived from an EMBL/GenBank/DDBJ whole genome shotgun (WGS) entry which is preliminary data.</text>
</comment>
<dbReference type="Proteomes" id="UP000325313">
    <property type="component" value="Unassembled WGS sequence"/>
</dbReference>
<evidence type="ECO:0000313" key="4">
    <source>
        <dbReference type="Proteomes" id="UP000325313"/>
    </source>
</evidence>
<evidence type="ECO:0000313" key="2">
    <source>
        <dbReference type="EMBL" id="KAA1089856.1"/>
    </source>
</evidence>
<dbReference type="AlphaFoldDB" id="A0A5B0NMT6"/>
<protein>
    <submittedName>
        <fullName evidence="2">Uncharacterized protein</fullName>
    </submittedName>
</protein>
<dbReference type="OrthoDB" id="2495707at2759"/>
<evidence type="ECO:0000313" key="1">
    <source>
        <dbReference type="EMBL" id="KAA1070552.1"/>
    </source>
</evidence>
<organism evidence="2 4">
    <name type="scientific">Puccinia graminis f. sp. tritici</name>
    <dbReference type="NCBI Taxonomy" id="56615"/>
    <lineage>
        <taxon>Eukaryota</taxon>
        <taxon>Fungi</taxon>
        <taxon>Dikarya</taxon>
        <taxon>Basidiomycota</taxon>
        <taxon>Pucciniomycotina</taxon>
        <taxon>Pucciniomycetes</taxon>
        <taxon>Pucciniales</taxon>
        <taxon>Pucciniaceae</taxon>
        <taxon>Puccinia</taxon>
    </lineage>
</organism>
<name>A0A5B0NMT6_PUCGR</name>
<gene>
    <name evidence="1" type="ORF">PGT21_015773</name>
    <name evidence="2" type="ORF">PGTUg99_023778</name>
</gene>
<accession>A0A5B0NMT6</accession>
<keyword evidence="3" id="KW-1185">Reference proteome</keyword>
<reference evidence="3 4" key="1">
    <citation type="submission" date="2019-05" db="EMBL/GenBank/DDBJ databases">
        <title>Emergence of the Ug99 lineage of the wheat stem rust pathogen through somatic hybridization.</title>
        <authorList>
            <person name="Li F."/>
            <person name="Upadhyaya N.M."/>
            <person name="Sperschneider J."/>
            <person name="Matny O."/>
            <person name="Nguyen-Phuc H."/>
            <person name="Mago R."/>
            <person name="Raley C."/>
            <person name="Miller M.E."/>
            <person name="Silverstein K.A.T."/>
            <person name="Henningsen E."/>
            <person name="Hirsch C.D."/>
            <person name="Visser B."/>
            <person name="Pretorius Z.A."/>
            <person name="Steffenson B.J."/>
            <person name="Schwessinger B."/>
            <person name="Dodds P.N."/>
            <person name="Figueroa M."/>
        </authorList>
    </citation>
    <scope>NUCLEOTIDE SEQUENCE [LARGE SCALE GENOMIC DNA]</scope>
    <source>
        <strain evidence="1">21-0</strain>
        <strain evidence="2 4">Ug99</strain>
    </source>
</reference>
<proteinExistence type="predicted"/>
<evidence type="ECO:0000313" key="3">
    <source>
        <dbReference type="Proteomes" id="UP000324748"/>
    </source>
</evidence>
<dbReference type="EMBL" id="VDEP01000404">
    <property type="protein sequence ID" value="KAA1089856.1"/>
    <property type="molecule type" value="Genomic_DNA"/>
</dbReference>
<dbReference type="EMBL" id="VSWC01000171">
    <property type="protein sequence ID" value="KAA1070552.1"/>
    <property type="molecule type" value="Genomic_DNA"/>
</dbReference>
<dbReference type="Proteomes" id="UP000324748">
    <property type="component" value="Unassembled WGS sequence"/>
</dbReference>